<evidence type="ECO:0000256" key="1">
    <source>
        <dbReference type="PROSITE-ProRule" id="PRU00182"/>
    </source>
</evidence>
<keyword evidence="2" id="KW-0812">Transmembrane</keyword>
<feature type="domain" description="FHA" evidence="3">
    <location>
        <begin position="99"/>
        <end position="153"/>
    </location>
</feature>
<protein>
    <recommendedName>
        <fullName evidence="3">FHA domain-containing protein</fullName>
    </recommendedName>
</protein>
<keyword evidence="5" id="KW-1185">Reference proteome</keyword>
<evidence type="ECO:0000313" key="5">
    <source>
        <dbReference type="Proteomes" id="UP000187012"/>
    </source>
</evidence>
<dbReference type="Pfam" id="PF00498">
    <property type="entry name" value="FHA"/>
    <property type="match status" value="1"/>
</dbReference>
<dbReference type="InterPro" id="IPR000253">
    <property type="entry name" value="FHA_dom"/>
</dbReference>
<evidence type="ECO:0000313" key="4">
    <source>
        <dbReference type="EMBL" id="SIT48396.1"/>
    </source>
</evidence>
<evidence type="ECO:0000256" key="2">
    <source>
        <dbReference type="SAM" id="Phobius"/>
    </source>
</evidence>
<dbReference type="PROSITE" id="PS50006">
    <property type="entry name" value="FHA_DOMAIN"/>
    <property type="match status" value="1"/>
</dbReference>
<dbReference type="GO" id="GO:0003723">
    <property type="term" value="F:RNA binding"/>
    <property type="evidence" value="ECO:0007669"/>
    <property type="project" value="UniProtKB-KW"/>
</dbReference>
<dbReference type="EMBL" id="CYGX02000101">
    <property type="protein sequence ID" value="SIT48396.1"/>
    <property type="molecule type" value="Genomic_DNA"/>
</dbReference>
<dbReference type="PROSITE" id="PS50889">
    <property type="entry name" value="S4"/>
    <property type="match status" value="1"/>
</dbReference>
<name>A0A1N7SM59_9BURK</name>
<organism evidence="4 5">
    <name type="scientific">Paraburkholderia ribeironis</name>
    <dbReference type="NCBI Taxonomy" id="1247936"/>
    <lineage>
        <taxon>Bacteria</taxon>
        <taxon>Pseudomonadati</taxon>
        <taxon>Pseudomonadota</taxon>
        <taxon>Betaproteobacteria</taxon>
        <taxon>Burkholderiales</taxon>
        <taxon>Burkholderiaceae</taxon>
        <taxon>Paraburkholderia</taxon>
    </lineage>
</organism>
<keyword evidence="2" id="KW-0472">Membrane</keyword>
<feature type="transmembrane region" description="Helical" evidence="2">
    <location>
        <begin position="6"/>
        <end position="28"/>
    </location>
</feature>
<accession>A0A1N7SM59</accession>
<dbReference type="OrthoDB" id="151099at2"/>
<dbReference type="AlphaFoldDB" id="A0A1N7SM59"/>
<dbReference type="Proteomes" id="UP000187012">
    <property type="component" value="Unassembled WGS sequence"/>
</dbReference>
<dbReference type="Gene3D" id="2.60.200.20">
    <property type="match status" value="1"/>
</dbReference>
<reference evidence="4 5" key="1">
    <citation type="submission" date="2016-12" db="EMBL/GenBank/DDBJ databases">
        <authorList>
            <person name="Song W.-J."/>
            <person name="Kurnit D.M."/>
        </authorList>
    </citation>
    <scope>NUCLEOTIDE SEQUENCE [LARGE SCALE GENOMIC DNA]</scope>
    <source>
        <strain evidence="4 5">STM7296</strain>
    </source>
</reference>
<sequence>MELSQVAVNAAVSALTAVGVAVVTHLLTRAQDRRKYQREVAEKLAEHERDVAAKVAALNSVRPDVTQIYAMQFAVGCFMVEIQSEGEREPVFLPLGSRITLGRSEENHIRINDPYISLTHASFSSIHDKVYVERLDPSDPLEVNGKIVDLKRILATGDVITVPKASMEIKFVRVVSDSPFEAGS</sequence>
<dbReference type="SMART" id="SM00240">
    <property type="entry name" value="FHA"/>
    <property type="match status" value="1"/>
</dbReference>
<proteinExistence type="predicted"/>
<evidence type="ECO:0000259" key="3">
    <source>
        <dbReference type="PROSITE" id="PS50006"/>
    </source>
</evidence>
<dbReference type="InterPro" id="IPR008984">
    <property type="entry name" value="SMAD_FHA_dom_sf"/>
</dbReference>
<gene>
    <name evidence="4" type="ORF">BN2475_1010001</name>
</gene>
<keyword evidence="1" id="KW-0694">RNA-binding</keyword>
<dbReference type="RefSeq" id="WP_094783071.1">
    <property type="nucleotide sequence ID" value="NZ_CYGX02000101.1"/>
</dbReference>
<dbReference type="SUPFAM" id="SSF49879">
    <property type="entry name" value="SMAD/FHA domain"/>
    <property type="match status" value="1"/>
</dbReference>
<keyword evidence="2" id="KW-1133">Transmembrane helix</keyword>